<dbReference type="FunFam" id="1.10.510.10:FF:000223">
    <property type="entry name" value="probable receptor-like protein kinase At1g80640"/>
    <property type="match status" value="1"/>
</dbReference>
<dbReference type="InterPro" id="IPR004240">
    <property type="entry name" value="EMP70"/>
</dbReference>
<evidence type="ECO:0000256" key="3">
    <source>
        <dbReference type="ARBA" id="ARBA00005227"/>
    </source>
</evidence>
<gene>
    <name evidence="13" type="ORF">HPP92_008841</name>
</gene>
<dbReference type="OrthoDB" id="193931at2759"/>
<feature type="transmembrane region" description="Helical" evidence="11">
    <location>
        <begin position="127"/>
        <end position="147"/>
    </location>
</feature>
<organism evidence="13 14">
    <name type="scientific">Vanilla planifolia</name>
    <name type="common">Vanilla</name>
    <dbReference type="NCBI Taxonomy" id="51239"/>
    <lineage>
        <taxon>Eukaryota</taxon>
        <taxon>Viridiplantae</taxon>
        <taxon>Streptophyta</taxon>
        <taxon>Embryophyta</taxon>
        <taxon>Tracheophyta</taxon>
        <taxon>Spermatophyta</taxon>
        <taxon>Magnoliopsida</taxon>
        <taxon>Liliopsida</taxon>
        <taxon>Asparagales</taxon>
        <taxon>Orchidaceae</taxon>
        <taxon>Vanilloideae</taxon>
        <taxon>Vanilleae</taxon>
        <taxon>Vanilla</taxon>
    </lineage>
</organism>
<dbReference type="SMART" id="SM00220">
    <property type="entry name" value="S_TKc"/>
    <property type="match status" value="1"/>
</dbReference>
<dbReference type="GO" id="GO:0000139">
    <property type="term" value="C:Golgi membrane"/>
    <property type="evidence" value="ECO:0007669"/>
    <property type="project" value="UniProtKB-SubCell"/>
</dbReference>
<keyword evidence="4 11" id="KW-0812">Transmembrane</keyword>
<keyword evidence="5" id="KW-0732">Signal</keyword>
<dbReference type="Proteomes" id="UP000636800">
    <property type="component" value="Unassembled WGS sequence"/>
</dbReference>
<dbReference type="PROSITE" id="PS50011">
    <property type="entry name" value="PROTEIN_KINASE_DOM"/>
    <property type="match status" value="1"/>
</dbReference>
<proteinExistence type="inferred from homology"/>
<keyword evidence="14" id="KW-1185">Reference proteome</keyword>
<accession>A0A835V456</accession>
<evidence type="ECO:0000256" key="8">
    <source>
        <dbReference type="ARBA" id="ARBA00022840"/>
    </source>
</evidence>
<evidence type="ECO:0000256" key="9">
    <source>
        <dbReference type="ARBA" id="ARBA00022989"/>
    </source>
</evidence>
<dbReference type="InterPro" id="IPR001245">
    <property type="entry name" value="Ser-Thr/Tyr_kinase_cat_dom"/>
</dbReference>
<dbReference type="InterPro" id="IPR000719">
    <property type="entry name" value="Prot_kinase_dom"/>
</dbReference>
<reference evidence="13 14" key="1">
    <citation type="journal article" date="2020" name="Nat. Food">
        <title>A phased Vanilla planifolia genome enables genetic improvement of flavour and production.</title>
        <authorList>
            <person name="Hasing T."/>
            <person name="Tang H."/>
            <person name="Brym M."/>
            <person name="Khazi F."/>
            <person name="Huang T."/>
            <person name="Chambers A.H."/>
        </authorList>
    </citation>
    <scope>NUCLEOTIDE SEQUENCE [LARGE SCALE GENOMIC DNA]</scope>
    <source>
        <tissue evidence="13">Leaf</tissue>
    </source>
</reference>
<evidence type="ECO:0000313" key="13">
    <source>
        <dbReference type="EMBL" id="KAG0484762.1"/>
    </source>
</evidence>
<evidence type="ECO:0000313" key="14">
    <source>
        <dbReference type="Proteomes" id="UP000636800"/>
    </source>
</evidence>
<name>A0A835V456_VANPL</name>
<dbReference type="SUPFAM" id="SSF56112">
    <property type="entry name" value="Protein kinase-like (PK-like)"/>
    <property type="match status" value="1"/>
</dbReference>
<dbReference type="GO" id="GO:0005524">
    <property type="term" value="F:ATP binding"/>
    <property type="evidence" value="ECO:0007669"/>
    <property type="project" value="UniProtKB-KW"/>
</dbReference>
<evidence type="ECO:0000256" key="4">
    <source>
        <dbReference type="ARBA" id="ARBA00022692"/>
    </source>
</evidence>
<evidence type="ECO:0000256" key="11">
    <source>
        <dbReference type="SAM" id="Phobius"/>
    </source>
</evidence>
<comment type="similarity">
    <text evidence="3">Belongs to the nonaspanin (TM9SF) (TC 9.A.2) family.</text>
</comment>
<evidence type="ECO:0000256" key="5">
    <source>
        <dbReference type="ARBA" id="ARBA00022729"/>
    </source>
</evidence>
<keyword evidence="10 11" id="KW-0472">Membrane</keyword>
<comment type="caution">
    <text evidence="13">The sequence shown here is derived from an EMBL/GenBank/DDBJ whole genome shotgun (WGS) entry which is preliminary data.</text>
</comment>
<feature type="transmembrane region" description="Helical" evidence="11">
    <location>
        <begin position="46"/>
        <end position="66"/>
    </location>
</feature>
<dbReference type="GO" id="GO:0004672">
    <property type="term" value="F:protein kinase activity"/>
    <property type="evidence" value="ECO:0007669"/>
    <property type="project" value="InterPro"/>
</dbReference>
<keyword evidence="9 11" id="KW-1133">Transmembrane helix</keyword>
<feature type="transmembrane region" description="Helical" evidence="11">
    <location>
        <begin position="78"/>
        <end position="107"/>
    </location>
</feature>
<evidence type="ECO:0000256" key="2">
    <source>
        <dbReference type="ARBA" id="ARBA00004653"/>
    </source>
</evidence>
<evidence type="ECO:0000256" key="6">
    <source>
        <dbReference type="ARBA" id="ARBA00022741"/>
    </source>
</evidence>
<keyword evidence="6" id="KW-0547">Nucleotide-binding</keyword>
<dbReference type="Pfam" id="PF02990">
    <property type="entry name" value="EMP70"/>
    <property type="match status" value="1"/>
</dbReference>
<protein>
    <recommendedName>
        <fullName evidence="12">Protein kinase domain-containing protein</fullName>
    </recommendedName>
</protein>
<dbReference type="Gene3D" id="1.10.510.10">
    <property type="entry name" value="Transferase(Phosphotransferase) domain 1"/>
    <property type="match status" value="1"/>
</dbReference>
<dbReference type="PANTHER" id="PTHR47989:SF27">
    <property type="entry name" value="PROTEIN KINASE DOMAIN-CONTAINING PROTEIN"/>
    <property type="match status" value="1"/>
</dbReference>
<dbReference type="AlphaFoldDB" id="A0A835V456"/>
<keyword evidence="8" id="KW-0067">ATP-binding</keyword>
<sequence>MGRFYYVFGFLFIVLTLLVVVCAEVSLVLTYMHLCVEDWTWWWKAFFSSGSVAIYIFLYSINYLVFDLKSLSGPVSATLYLGYSLFMALAIMFATGTVGFLSSFWFVHYLFSSLAFLWKTSEKRGSSLSSFVSLFFFFQSGSYNLVLQLRRLLHNLPRIYPWYVLLQIEGRVAVMVQGLHLSKETIMAICISGLFVIILSLCAILVWILWRRKHRDYGSKDIQSSDAASKGHFFTLSYSRLSSLKMSSKRGLVATIEYSKLEAATNNFSEDITLGEGSASRVYKACLDMGVLAAVKKLDGSKQEQERMFVNELNFLGRIKHRNIVSLLGCCIHGESSFLVYEYLQIGSLGELLHGTSHGLASVLTWHMRMKIAIDVARGLEYLHETCKPPVILQDLKSSNILLDADYNAKISGFGFAIHGGKQNKSSAQLSDAPGIASLENVIDEKITEKSDVYAFGIILLELLTGRKPFLEATPLQCQSIVAWAMPNLTHRSKLPDILDARIQDTMDPKHLCQVAAVAVLCVQPEPSYRPLITDVLHSLTPLVPIELGGTLSIAPTADKNCSEERNMDSERRCSEEFVFLDDK</sequence>
<comment type="subcellular location">
    <subcellularLocation>
        <location evidence="1">Endosome membrane</location>
        <topology evidence="1">Multi-pass membrane protein</topology>
    </subcellularLocation>
    <subcellularLocation>
        <location evidence="2">Golgi apparatus membrane</location>
        <topology evidence="2">Multi-pass membrane protein</topology>
    </subcellularLocation>
</comment>
<dbReference type="Pfam" id="PF07714">
    <property type="entry name" value="PK_Tyr_Ser-Thr"/>
    <property type="match status" value="1"/>
</dbReference>
<dbReference type="PANTHER" id="PTHR47989">
    <property type="entry name" value="OS01G0750732 PROTEIN"/>
    <property type="match status" value="1"/>
</dbReference>
<feature type="domain" description="Protein kinase" evidence="12">
    <location>
        <begin position="268"/>
        <end position="544"/>
    </location>
</feature>
<evidence type="ECO:0000256" key="1">
    <source>
        <dbReference type="ARBA" id="ARBA00004337"/>
    </source>
</evidence>
<evidence type="ECO:0000256" key="7">
    <source>
        <dbReference type="ARBA" id="ARBA00022753"/>
    </source>
</evidence>
<evidence type="ECO:0000259" key="12">
    <source>
        <dbReference type="PROSITE" id="PS50011"/>
    </source>
</evidence>
<keyword evidence="7" id="KW-0967">Endosome</keyword>
<dbReference type="InterPro" id="IPR011009">
    <property type="entry name" value="Kinase-like_dom_sf"/>
</dbReference>
<dbReference type="GO" id="GO:0010008">
    <property type="term" value="C:endosome membrane"/>
    <property type="evidence" value="ECO:0007669"/>
    <property type="project" value="UniProtKB-SubCell"/>
</dbReference>
<dbReference type="Gene3D" id="3.30.200.20">
    <property type="entry name" value="Phosphorylase Kinase, domain 1"/>
    <property type="match status" value="1"/>
</dbReference>
<evidence type="ECO:0000256" key="10">
    <source>
        <dbReference type="ARBA" id="ARBA00023136"/>
    </source>
</evidence>
<feature type="transmembrane region" description="Helical" evidence="11">
    <location>
        <begin position="186"/>
        <end position="210"/>
    </location>
</feature>
<dbReference type="EMBL" id="JADCNL010000004">
    <property type="protein sequence ID" value="KAG0484762.1"/>
    <property type="molecule type" value="Genomic_DNA"/>
</dbReference>